<evidence type="ECO:0000256" key="8">
    <source>
        <dbReference type="ARBA" id="ARBA00029447"/>
    </source>
</evidence>
<protein>
    <submittedName>
        <fullName evidence="14">Methyl-accepting chemotaxis sensory transducer</fullName>
    </submittedName>
</protein>
<dbReference type="SUPFAM" id="SSF58104">
    <property type="entry name" value="Methyl-accepting chemotaxis protein (MCP) signaling domain"/>
    <property type="match status" value="1"/>
</dbReference>
<dbReference type="FunFam" id="1.10.287.950:FF:000001">
    <property type="entry name" value="Methyl-accepting chemotaxis sensory transducer"/>
    <property type="match status" value="1"/>
</dbReference>
<dbReference type="GO" id="GO:0006935">
    <property type="term" value="P:chemotaxis"/>
    <property type="evidence" value="ECO:0007669"/>
    <property type="project" value="UniProtKB-KW"/>
</dbReference>
<comment type="subcellular location">
    <subcellularLocation>
        <location evidence="1">Cell membrane</location>
        <topology evidence="1">Multi-pass membrane protein</topology>
    </subcellularLocation>
</comment>
<keyword evidence="5 11" id="KW-1133">Transmembrane helix</keyword>
<evidence type="ECO:0000259" key="12">
    <source>
        <dbReference type="PROSITE" id="PS50111"/>
    </source>
</evidence>
<evidence type="ECO:0000259" key="13">
    <source>
        <dbReference type="PROSITE" id="PS50885"/>
    </source>
</evidence>
<dbReference type="Pfam" id="PF02743">
    <property type="entry name" value="dCache_1"/>
    <property type="match status" value="1"/>
</dbReference>
<dbReference type="Gene3D" id="3.30.450.20">
    <property type="entry name" value="PAS domain"/>
    <property type="match status" value="2"/>
</dbReference>
<accession>A0A212L4T2</accession>
<dbReference type="Pfam" id="PF00015">
    <property type="entry name" value="MCPsignal"/>
    <property type="match status" value="1"/>
</dbReference>
<evidence type="ECO:0000256" key="7">
    <source>
        <dbReference type="ARBA" id="ARBA00023224"/>
    </source>
</evidence>
<feature type="transmembrane region" description="Helical" evidence="11">
    <location>
        <begin position="274"/>
        <end position="296"/>
    </location>
</feature>
<proteinExistence type="inferred from homology"/>
<dbReference type="InterPro" id="IPR029151">
    <property type="entry name" value="Sensor-like_sf"/>
</dbReference>
<evidence type="ECO:0000256" key="2">
    <source>
        <dbReference type="ARBA" id="ARBA00022475"/>
    </source>
</evidence>
<dbReference type="Gene3D" id="6.10.340.10">
    <property type="match status" value="1"/>
</dbReference>
<dbReference type="CDD" id="cd12913">
    <property type="entry name" value="PDC1_MCP_like"/>
    <property type="match status" value="1"/>
</dbReference>
<dbReference type="SMART" id="SM00283">
    <property type="entry name" value="MA"/>
    <property type="match status" value="1"/>
</dbReference>
<evidence type="ECO:0000313" key="14">
    <source>
        <dbReference type="EMBL" id="SCM72582.1"/>
    </source>
</evidence>
<feature type="domain" description="Methyl-accepting transducer" evidence="12">
    <location>
        <begin position="398"/>
        <end position="634"/>
    </location>
</feature>
<keyword evidence="4 11" id="KW-0812">Transmembrane</keyword>
<dbReference type="Pfam" id="PF00672">
    <property type="entry name" value="HAMP"/>
    <property type="match status" value="1"/>
</dbReference>
<feature type="domain" description="HAMP" evidence="13">
    <location>
        <begin position="298"/>
        <end position="350"/>
    </location>
</feature>
<sequence>MSAKNKIVLSVFAFFSLVIVAMTANSYKSFSSSSNAAKIEQLDTISRSVGKAVAEKMDVYFNMLELSAKMLVQPVGVTGDDLYQYRRNVLVQLLQQTKLVEAYYCFENGEAHNDKGMIPNFNAKSLGREWYKRIFSGEKRVVTTPYTSSIGATVMAVGVPIMDNGKVVGALCINLGLTDITTFANGVLDFQNVFLTRADGYIMANRNEKRIGKSLWDEVSGLDKYRTQNSDGRISFTHSNEQYVGSLYTIKGLDWKVWTYEEMSVIHQDSDQNLLYSSIAAVVALVFSALMVMFLVTRLIFKPLNKCVDFAASVSAGRLDETLNVRSRDEVGVLADALRTMVNRLKEMISTTAEKEKLATKEAERARKAVAEAEEARKEAELATRRGILQAASQIEGIVERIASSTEELAAQAEQISKAASVQQQRMTETATSMEQMSVSVVEVARNSGDAATNAVNTQKEAGRGAELVHQVIAAVNELETQSHTMKEDLTVLGRQANSIGAIMDVINDIADQTSLLALNAAIEAARAGEAGRGFAVVADEVRKLAEKTIGATKEVGENISAIQTAAQKSIHSMDSAVNTVGKTTTLSHDSGTALGNILTYAKDNADQAQSIATAAEEQSAASEQISQAIEEVTRISEETSRGQAESTQAVQQLAAMSGDLRAIVDQLKRS</sequence>
<reference evidence="14" key="1">
    <citation type="submission" date="2016-08" db="EMBL/GenBank/DDBJ databases">
        <authorList>
            <person name="Seilhamer J.J."/>
        </authorList>
    </citation>
    <scope>NUCLEOTIDE SEQUENCE</scope>
    <source>
        <strain evidence="14">86-1</strain>
    </source>
</reference>
<dbReference type="InterPro" id="IPR003660">
    <property type="entry name" value="HAMP_dom"/>
</dbReference>
<dbReference type="InterPro" id="IPR004090">
    <property type="entry name" value="Chemotax_Me-accpt_rcpt"/>
</dbReference>
<dbReference type="CDD" id="cd11386">
    <property type="entry name" value="MCP_signal"/>
    <property type="match status" value="1"/>
</dbReference>
<dbReference type="SUPFAM" id="SSF103190">
    <property type="entry name" value="Sensory domain-like"/>
    <property type="match status" value="1"/>
</dbReference>
<dbReference type="PROSITE" id="PS50111">
    <property type="entry name" value="CHEMOTAXIS_TRANSDUC_2"/>
    <property type="match status" value="1"/>
</dbReference>
<keyword evidence="7 9" id="KW-0807">Transducer</keyword>
<organism evidence="14">
    <name type="scientific">uncultured Desulfovibrio sp</name>
    <dbReference type="NCBI Taxonomy" id="167968"/>
    <lineage>
        <taxon>Bacteria</taxon>
        <taxon>Pseudomonadati</taxon>
        <taxon>Thermodesulfobacteriota</taxon>
        <taxon>Desulfovibrionia</taxon>
        <taxon>Desulfovibrionales</taxon>
        <taxon>Desulfovibrionaceae</taxon>
        <taxon>Desulfovibrio</taxon>
        <taxon>environmental samples</taxon>
    </lineage>
</organism>
<evidence type="ECO:0000256" key="4">
    <source>
        <dbReference type="ARBA" id="ARBA00022692"/>
    </source>
</evidence>
<dbReference type="RefSeq" id="WP_179980281.1">
    <property type="nucleotide sequence ID" value="NZ_LT608333.1"/>
</dbReference>
<dbReference type="AlphaFoldDB" id="A0A212L4T2"/>
<keyword evidence="6 11" id="KW-0472">Membrane</keyword>
<dbReference type="GO" id="GO:0005886">
    <property type="term" value="C:plasma membrane"/>
    <property type="evidence" value="ECO:0007669"/>
    <property type="project" value="UniProtKB-SubCell"/>
</dbReference>
<dbReference type="GO" id="GO:0007165">
    <property type="term" value="P:signal transduction"/>
    <property type="evidence" value="ECO:0007669"/>
    <property type="project" value="UniProtKB-KW"/>
</dbReference>
<dbReference type="PRINTS" id="PR00260">
    <property type="entry name" value="CHEMTRNSDUCR"/>
</dbReference>
<evidence type="ECO:0000256" key="6">
    <source>
        <dbReference type="ARBA" id="ARBA00023136"/>
    </source>
</evidence>
<dbReference type="Gene3D" id="1.10.287.950">
    <property type="entry name" value="Methyl-accepting chemotaxis protein"/>
    <property type="match status" value="1"/>
</dbReference>
<feature type="coiled-coil region" evidence="10">
    <location>
        <begin position="356"/>
        <end position="386"/>
    </location>
</feature>
<dbReference type="CDD" id="cd06225">
    <property type="entry name" value="HAMP"/>
    <property type="match status" value="1"/>
</dbReference>
<dbReference type="InterPro" id="IPR004089">
    <property type="entry name" value="MCPsignal_dom"/>
</dbReference>
<evidence type="ECO:0000256" key="1">
    <source>
        <dbReference type="ARBA" id="ARBA00004651"/>
    </source>
</evidence>
<dbReference type="PANTHER" id="PTHR32089">
    <property type="entry name" value="METHYL-ACCEPTING CHEMOTAXIS PROTEIN MCPB"/>
    <property type="match status" value="1"/>
</dbReference>
<evidence type="ECO:0000256" key="3">
    <source>
        <dbReference type="ARBA" id="ARBA00022500"/>
    </source>
</evidence>
<evidence type="ECO:0000256" key="10">
    <source>
        <dbReference type="SAM" id="Coils"/>
    </source>
</evidence>
<dbReference type="SMART" id="SM00304">
    <property type="entry name" value="HAMP"/>
    <property type="match status" value="1"/>
</dbReference>
<evidence type="ECO:0000256" key="5">
    <source>
        <dbReference type="ARBA" id="ARBA00022989"/>
    </source>
</evidence>
<keyword evidence="3" id="KW-0145">Chemotaxis</keyword>
<keyword evidence="2" id="KW-1003">Cell membrane</keyword>
<keyword evidence="10" id="KW-0175">Coiled coil</keyword>
<dbReference type="EMBL" id="FMJC01000002">
    <property type="protein sequence ID" value="SCM72582.1"/>
    <property type="molecule type" value="Genomic_DNA"/>
</dbReference>
<dbReference type="InterPro" id="IPR033479">
    <property type="entry name" value="dCache_1"/>
</dbReference>
<comment type="similarity">
    <text evidence="8">Belongs to the methyl-accepting chemotaxis (MCP) protein family.</text>
</comment>
<gene>
    <name evidence="14" type="ORF">KL86DES1_20713</name>
</gene>
<evidence type="ECO:0000256" key="11">
    <source>
        <dbReference type="SAM" id="Phobius"/>
    </source>
</evidence>
<name>A0A212L4T2_9BACT</name>
<dbReference type="GO" id="GO:0004888">
    <property type="term" value="F:transmembrane signaling receptor activity"/>
    <property type="evidence" value="ECO:0007669"/>
    <property type="project" value="InterPro"/>
</dbReference>
<dbReference type="PROSITE" id="PS50885">
    <property type="entry name" value="HAMP"/>
    <property type="match status" value="1"/>
</dbReference>
<evidence type="ECO:0000256" key="9">
    <source>
        <dbReference type="PROSITE-ProRule" id="PRU00284"/>
    </source>
</evidence>
<dbReference type="PANTHER" id="PTHR32089:SF112">
    <property type="entry name" value="LYSOZYME-LIKE PROTEIN-RELATED"/>
    <property type="match status" value="1"/>
</dbReference>